<protein>
    <submittedName>
        <fullName evidence="1">Uncharacterized protein</fullName>
    </submittedName>
</protein>
<dbReference type="EMBL" id="PJKA01000004">
    <property type="protein sequence ID" value="PNC19435.1"/>
    <property type="molecule type" value="Genomic_DNA"/>
</dbReference>
<accession>A0A2N8HG11</accession>
<evidence type="ECO:0000313" key="1">
    <source>
        <dbReference type="EMBL" id="PNC19435.1"/>
    </source>
</evidence>
<organism evidence="1 2">
    <name type="scientific">Akkermansia muciniphila</name>
    <dbReference type="NCBI Taxonomy" id="239935"/>
    <lineage>
        <taxon>Bacteria</taxon>
        <taxon>Pseudomonadati</taxon>
        <taxon>Verrucomicrobiota</taxon>
        <taxon>Verrucomicrobiia</taxon>
        <taxon>Verrucomicrobiales</taxon>
        <taxon>Akkermansiaceae</taxon>
        <taxon>Akkermansia</taxon>
    </lineage>
</organism>
<comment type="caution">
    <text evidence="1">The sequence shown here is derived from an EMBL/GenBank/DDBJ whole genome shotgun (WGS) entry which is preliminary data.</text>
</comment>
<dbReference type="AlphaFoldDB" id="A0A2N8HG11"/>
<dbReference type="Proteomes" id="UP000236000">
    <property type="component" value="Unassembled WGS sequence"/>
</dbReference>
<sequence length="63" mass="7696">MFFWFIIDIVGNYLQRRLEPIIELLKGFDWNKLKLFKFIPTVLTLMWNVSIRLQFTSDEENTL</sequence>
<proteinExistence type="predicted"/>
<evidence type="ECO:0000313" key="2">
    <source>
        <dbReference type="Proteomes" id="UP000236000"/>
    </source>
</evidence>
<reference evidence="1 2" key="1">
    <citation type="journal article" date="2017" name="BMC Genomics">
        <title>Genome sequencing of 39 Akkermansia muciniphila isolates reveals its population structure, genomic and functional diverisity, and global distribution in mammalian gut microbiotas.</title>
        <authorList>
            <person name="Guo X."/>
            <person name="Li S."/>
            <person name="Zhang J."/>
            <person name="Wu F."/>
            <person name="Li X."/>
            <person name="Wu D."/>
            <person name="Zhang M."/>
            <person name="Ou Z."/>
            <person name="Jie Z."/>
            <person name="Yan Q."/>
            <person name="Li P."/>
            <person name="Yi J."/>
            <person name="Peng Y."/>
        </authorList>
    </citation>
    <scope>NUCLEOTIDE SEQUENCE [LARGE SCALE GENOMIC DNA]</scope>
    <source>
        <strain evidence="1 2">GP24</strain>
    </source>
</reference>
<gene>
    <name evidence="1" type="ORF">CXU22_02845</name>
</gene>
<name>A0A2N8HG11_9BACT</name>